<proteinExistence type="predicted"/>
<reference evidence="2 3" key="1">
    <citation type="submission" date="2015-01" db="EMBL/GenBank/DDBJ databases">
        <title>Evolution of Trichinella species and genotypes.</title>
        <authorList>
            <person name="Korhonen P.K."/>
            <person name="Edoardo P."/>
            <person name="Giuseppe L.R."/>
            <person name="Gasser R.B."/>
        </authorList>
    </citation>
    <scope>NUCLEOTIDE SEQUENCE [LARGE SCALE GENOMIC DNA]</scope>
    <source>
        <strain evidence="2">ISS141</strain>
    </source>
</reference>
<feature type="transmembrane region" description="Helical" evidence="1">
    <location>
        <begin position="12"/>
        <end position="33"/>
    </location>
</feature>
<comment type="caution">
    <text evidence="2">The sequence shown here is derived from an EMBL/GenBank/DDBJ whole genome shotgun (WGS) entry which is preliminary data.</text>
</comment>
<evidence type="ECO:0000256" key="1">
    <source>
        <dbReference type="SAM" id="Phobius"/>
    </source>
</evidence>
<keyword evidence="1" id="KW-0812">Transmembrane</keyword>
<keyword evidence="1" id="KW-0472">Membrane</keyword>
<name>A0A0V0XNB5_TRIPS</name>
<dbReference type="EMBL" id="JYDU01000199">
    <property type="protein sequence ID" value="KRX89421.1"/>
    <property type="molecule type" value="Genomic_DNA"/>
</dbReference>
<protein>
    <submittedName>
        <fullName evidence="2">Uncharacterized protein</fullName>
    </submittedName>
</protein>
<accession>A0A0V0XNB5</accession>
<evidence type="ECO:0000313" key="3">
    <source>
        <dbReference type="Proteomes" id="UP000054815"/>
    </source>
</evidence>
<dbReference type="AlphaFoldDB" id="A0A0V0XNB5"/>
<sequence>MLGDFYNTMFELSLMLNTAGLYWFGVALVWFGLIREGSYELHVIVVKASLYVGNDPAKTKSQLLYTQVAQVIWFAQFEKYAFNEESIIYYISEFNFKYEEGRQEKVKSRSITNDKK</sequence>
<organism evidence="2 3">
    <name type="scientific">Trichinella pseudospiralis</name>
    <name type="common">Parasitic roundworm</name>
    <dbReference type="NCBI Taxonomy" id="6337"/>
    <lineage>
        <taxon>Eukaryota</taxon>
        <taxon>Metazoa</taxon>
        <taxon>Ecdysozoa</taxon>
        <taxon>Nematoda</taxon>
        <taxon>Enoplea</taxon>
        <taxon>Dorylaimia</taxon>
        <taxon>Trichinellida</taxon>
        <taxon>Trichinellidae</taxon>
        <taxon>Trichinella</taxon>
    </lineage>
</organism>
<dbReference type="Proteomes" id="UP000054815">
    <property type="component" value="Unassembled WGS sequence"/>
</dbReference>
<gene>
    <name evidence="2" type="ORF">T4E_5322</name>
</gene>
<evidence type="ECO:0000313" key="2">
    <source>
        <dbReference type="EMBL" id="KRX89421.1"/>
    </source>
</evidence>
<keyword evidence="1" id="KW-1133">Transmembrane helix</keyword>